<sequence length="498" mass="54166">MSTTPPSQLQTLLQAHAPQPLQNWIDHTHIQCGAEIQNENPPDPESHTKSDKFLPVTSPHDGRVVSYVPLSGEGDVRRAVESAGRAWEGWSNRTVKDRVQILMNFHQLVIKHADELADLIVLEHGKNRAEALAEIAKGNETVEYAISLPQLIQGKILEVSRGVHCHDVRKPLGVVASVVPFNFPFMVPMWTLPIAIATGNTMVLKPSEKVPLTMSRVMELLRDAGLPKGVVNLVHGTAEAVNHLIDHPDVKAVTFVGTTRIAEIVSKRCRNLNKRVIALGGAKNHLVSSPDCNIEMAAADIVNSFSGCSGQRCMAASVLLTIGSQHDLLDLIVRKASQLTPGSAPGHVGPVIDSNSQEKILRYINEAEQHGAKVLLDGRGWAKERKEGWWVGPTVLVHTDKGDQALRDEIFGPVLSVLECGTKEEAVKIENGNEYGNAGGLFLIALWFDCDMLHGLILGALRCLVACIYTQNGGVAEWFTKRFSAGMIGVNIGVPVPR</sequence>
<dbReference type="GO" id="GO:0004491">
    <property type="term" value="F:methylmalonate-semialdehyde dehydrogenase (acylating, NAD) activity"/>
    <property type="evidence" value="ECO:0007669"/>
    <property type="project" value="InterPro"/>
</dbReference>
<gene>
    <name evidence="3" type="ORF">HK097_010603</name>
</gene>
<dbReference type="PANTHER" id="PTHR43866:SF4">
    <property type="entry name" value="MALONATE-SEMIALDEHYDE DEHYDROGENASE"/>
    <property type="match status" value="1"/>
</dbReference>
<dbReference type="EMBL" id="JADGJD010000008">
    <property type="protein sequence ID" value="KAJ3057243.1"/>
    <property type="molecule type" value="Genomic_DNA"/>
</dbReference>
<evidence type="ECO:0000256" key="1">
    <source>
        <dbReference type="SAM" id="MobiDB-lite"/>
    </source>
</evidence>
<evidence type="ECO:0000259" key="2">
    <source>
        <dbReference type="Pfam" id="PF00171"/>
    </source>
</evidence>
<dbReference type="Gene3D" id="3.40.605.10">
    <property type="entry name" value="Aldehyde Dehydrogenase, Chain A, domain 1"/>
    <property type="match status" value="1"/>
</dbReference>
<dbReference type="AlphaFoldDB" id="A0AAD5SN58"/>
<keyword evidence="4" id="KW-1185">Reference proteome</keyword>
<dbReference type="Pfam" id="PF00171">
    <property type="entry name" value="Aldedh"/>
    <property type="match status" value="1"/>
</dbReference>
<dbReference type="InterPro" id="IPR010061">
    <property type="entry name" value="MeMal-semiAld_DH"/>
</dbReference>
<feature type="region of interest" description="Disordered" evidence="1">
    <location>
        <begin position="35"/>
        <end position="56"/>
    </location>
</feature>
<accession>A0AAD5SN58</accession>
<evidence type="ECO:0000313" key="3">
    <source>
        <dbReference type="EMBL" id="KAJ3057243.1"/>
    </source>
</evidence>
<dbReference type="SUPFAM" id="SSF53720">
    <property type="entry name" value="ALDH-like"/>
    <property type="match status" value="1"/>
</dbReference>
<dbReference type="PANTHER" id="PTHR43866">
    <property type="entry name" value="MALONATE-SEMIALDEHYDE DEHYDROGENASE"/>
    <property type="match status" value="1"/>
</dbReference>
<name>A0AAD5SN58_9FUNG</name>
<dbReference type="Gene3D" id="3.40.309.10">
    <property type="entry name" value="Aldehyde Dehydrogenase, Chain A, domain 2"/>
    <property type="match status" value="1"/>
</dbReference>
<evidence type="ECO:0000313" key="4">
    <source>
        <dbReference type="Proteomes" id="UP001212841"/>
    </source>
</evidence>
<comment type="caution">
    <text evidence="3">The sequence shown here is derived from an EMBL/GenBank/DDBJ whole genome shotgun (WGS) entry which is preliminary data.</text>
</comment>
<feature type="domain" description="Aldehyde dehydrogenase" evidence="2">
    <location>
        <begin position="50"/>
        <end position="442"/>
    </location>
</feature>
<organism evidence="3 4">
    <name type="scientific">Rhizophlyctis rosea</name>
    <dbReference type="NCBI Taxonomy" id="64517"/>
    <lineage>
        <taxon>Eukaryota</taxon>
        <taxon>Fungi</taxon>
        <taxon>Fungi incertae sedis</taxon>
        <taxon>Chytridiomycota</taxon>
        <taxon>Chytridiomycota incertae sedis</taxon>
        <taxon>Chytridiomycetes</taxon>
        <taxon>Rhizophlyctidales</taxon>
        <taxon>Rhizophlyctidaceae</taxon>
        <taxon>Rhizophlyctis</taxon>
    </lineage>
</organism>
<dbReference type="GO" id="GO:0006210">
    <property type="term" value="P:thymine catabolic process"/>
    <property type="evidence" value="ECO:0007669"/>
    <property type="project" value="TreeGrafter"/>
</dbReference>
<proteinExistence type="predicted"/>
<protein>
    <recommendedName>
        <fullName evidence="2">Aldehyde dehydrogenase domain-containing protein</fullName>
    </recommendedName>
</protein>
<dbReference type="GO" id="GO:0006574">
    <property type="term" value="P:L-valine catabolic process"/>
    <property type="evidence" value="ECO:0007669"/>
    <property type="project" value="TreeGrafter"/>
</dbReference>
<reference evidence="3" key="1">
    <citation type="submission" date="2020-05" db="EMBL/GenBank/DDBJ databases">
        <title>Phylogenomic resolution of chytrid fungi.</title>
        <authorList>
            <person name="Stajich J.E."/>
            <person name="Amses K."/>
            <person name="Simmons R."/>
            <person name="Seto K."/>
            <person name="Myers J."/>
            <person name="Bonds A."/>
            <person name="Quandt C.A."/>
            <person name="Barry K."/>
            <person name="Liu P."/>
            <person name="Grigoriev I."/>
            <person name="Longcore J.E."/>
            <person name="James T.Y."/>
        </authorList>
    </citation>
    <scope>NUCLEOTIDE SEQUENCE</scope>
    <source>
        <strain evidence="3">JEL0318</strain>
    </source>
</reference>
<dbReference type="InterPro" id="IPR015590">
    <property type="entry name" value="Aldehyde_DH_dom"/>
</dbReference>
<dbReference type="InterPro" id="IPR016163">
    <property type="entry name" value="Ald_DH_C"/>
</dbReference>
<dbReference type="InterPro" id="IPR016162">
    <property type="entry name" value="Ald_DH_N"/>
</dbReference>
<dbReference type="InterPro" id="IPR016161">
    <property type="entry name" value="Ald_DH/histidinol_DH"/>
</dbReference>
<dbReference type="Proteomes" id="UP001212841">
    <property type="component" value="Unassembled WGS sequence"/>
</dbReference>